<keyword evidence="2" id="KW-0418">Kinase</keyword>
<dbReference type="SUPFAM" id="SSF56112">
    <property type="entry name" value="Protein kinase-like (PK-like)"/>
    <property type="match status" value="1"/>
</dbReference>
<evidence type="ECO:0000259" key="1">
    <source>
        <dbReference type="PROSITE" id="PS50011"/>
    </source>
</evidence>
<feature type="non-terminal residue" evidence="2">
    <location>
        <position position="1"/>
    </location>
</feature>
<dbReference type="EMBL" id="JABBJJ010000714">
    <property type="protein sequence ID" value="NMO23655.1"/>
    <property type="molecule type" value="Genomic_DNA"/>
</dbReference>
<dbReference type="Gene3D" id="1.10.510.10">
    <property type="entry name" value="Transferase(Phosphotransferase) domain 1"/>
    <property type="match status" value="1"/>
</dbReference>
<gene>
    <name evidence="2" type="ORF">HG543_53725</name>
</gene>
<reference evidence="2 3" key="1">
    <citation type="submission" date="2020-04" db="EMBL/GenBank/DDBJ databases">
        <title>Draft genome of Pyxidicoccus fallax type strain.</title>
        <authorList>
            <person name="Whitworth D.E."/>
        </authorList>
    </citation>
    <scope>NUCLEOTIDE SEQUENCE [LARGE SCALE GENOMIC DNA]</scope>
    <source>
        <strain evidence="2 3">DSM 14698</strain>
    </source>
</reference>
<dbReference type="InterPro" id="IPR000719">
    <property type="entry name" value="Prot_kinase_dom"/>
</dbReference>
<protein>
    <submittedName>
        <fullName evidence="2">Serine/threonine protein kinase</fullName>
    </submittedName>
</protein>
<dbReference type="PROSITE" id="PS50011">
    <property type="entry name" value="PROTEIN_KINASE_DOM"/>
    <property type="match status" value="1"/>
</dbReference>
<proteinExistence type="predicted"/>
<keyword evidence="2" id="KW-0808">Transferase</keyword>
<organism evidence="2 3">
    <name type="scientific">Pyxidicoccus fallax</name>
    <dbReference type="NCBI Taxonomy" id="394095"/>
    <lineage>
        <taxon>Bacteria</taxon>
        <taxon>Pseudomonadati</taxon>
        <taxon>Myxococcota</taxon>
        <taxon>Myxococcia</taxon>
        <taxon>Myxococcales</taxon>
        <taxon>Cystobacterineae</taxon>
        <taxon>Myxococcaceae</taxon>
        <taxon>Pyxidicoccus</taxon>
    </lineage>
</organism>
<keyword evidence="3" id="KW-1185">Reference proteome</keyword>
<accession>A0A848LZX4</accession>
<keyword evidence="2" id="KW-0723">Serine/threonine-protein kinase</keyword>
<dbReference type="Proteomes" id="UP000518300">
    <property type="component" value="Unassembled WGS sequence"/>
</dbReference>
<sequence length="286" mass="29986">PPGTPPYRSPEAIRFQWDYRSHPTAHYESQPADDVFALGVTAYQLVTGTYPPPPRVDLPAGSEGVTPLIPPRRHNPAVCAELDALILRMLAEHPGERLGGHSASGAAQALEEAAATAGPLADLPISGPAVGVPPAVTSAPPLRWTGLAVAIALLSLLAAVMGGLLRSEPPHEDLEVARATPDLDARDGGTVAVGDAAVASPVTILAPVPSIHVPPGFGLPMPDRPFPGQRKPPCNRKGEVELRGGCWYELARVKAPCDDDAYDYKGACYLPSFPVQRPSTSGRIDP</sequence>
<dbReference type="GO" id="GO:0005524">
    <property type="term" value="F:ATP binding"/>
    <property type="evidence" value="ECO:0007669"/>
    <property type="project" value="InterPro"/>
</dbReference>
<dbReference type="GO" id="GO:0004674">
    <property type="term" value="F:protein serine/threonine kinase activity"/>
    <property type="evidence" value="ECO:0007669"/>
    <property type="project" value="UniProtKB-KW"/>
</dbReference>
<dbReference type="InterPro" id="IPR011009">
    <property type="entry name" value="Kinase-like_dom_sf"/>
</dbReference>
<feature type="domain" description="Protein kinase" evidence="1">
    <location>
        <begin position="1"/>
        <end position="110"/>
    </location>
</feature>
<evidence type="ECO:0000313" key="2">
    <source>
        <dbReference type="EMBL" id="NMO23655.1"/>
    </source>
</evidence>
<evidence type="ECO:0000313" key="3">
    <source>
        <dbReference type="Proteomes" id="UP000518300"/>
    </source>
</evidence>
<dbReference type="AlphaFoldDB" id="A0A848LZX4"/>
<name>A0A848LZX4_9BACT</name>
<comment type="caution">
    <text evidence="2">The sequence shown here is derived from an EMBL/GenBank/DDBJ whole genome shotgun (WGS) entry which is preliminary data.</text>
</comment>